<proteinExistence type="predicted"/>
<protein>
    <submittedName>
        <fullName evidence="1">Uncharacterized protein</fullName>
    </submittedName>
</protein>
<dbReference type="GO" id="GO:0009086">
    <property type="term" value="P:methionine biosynthetic process"/>
    <property type="evidence" value="ECO:0007669"/>
    <property type="project" value="InterPro"/>
</dbReference>
<dbReference type="SUPFAM" id="SSF51726">
    <property type="entry name" value="UROD/MetE-like"/>
    <property type="match status" value="1"/>
</dbReference>
<evidence type="ECO:0000313" key="1">
    <source>
        <dbReference type="EMBL" id="ARP98638.1"/>
    </source>
</evidence>
<dbReference type="OrthoDB" id="244285at2"/>
<reference evidence="1 2" key="1">
    <citation type="submission" date="2017-05" db="EMBL/GenBank/DDBJ databases">
        <title>Full genome sequence of Pseudorhodoplanes sinuspersici.</title>
        <authorList>
            <person name="Dastgheib S.M.M."/>
            <person name="Shavandi M."/>
            <person name="Tirandaz H."/>
        </authorList>
    </citation>
    <scope>NUCLEOTIDE SEQUENCE [LARGE SCALE GENOMIC DNA]</scope>
    <source>
        <strain evidence="1 2">RIPI110</strain>
    </source>
</reference>
<dbReference type="EMBL" id="CP021112">
    <property type="protein sequence ID" value="ARP98638.1"/>
    <property type="molecule type" value="Genomic_DNA"/>
</dbReference>
<dbReference type="CDD" id="cd03311">
    <property type="entry name" value="CIMS_C_terminal_like"/>
    <property type="match status" value="1"/>
</dbReference>
<accession>A0A1W6ZML2</accession>
<dbReference type="Pfam" id="PF01717">
    <property type="entry name" value="Meth_synt_2"/>
    <property type="match status" value="1"/>
</dbReference>
<name>A0A1W6ZML2_9HYPH</name>
<gene>
    <name evidence="1" type="ORF">CAK95_05740</name>
</gene>
<dbReference type="STRING" id="1235591.CAK95_05740"/>
<dbReference type="GO" id="GO:0008270">
    <property type="term" value="F:zinc ion binding"/>
    <property type="evidence" value="ECO:0007669"/>
    <property type="project" value="InterPro"/>
</dbReference>
<evidence type="ECO:0000313" key="2">
    <source>
        <dbReference type="Proteomes" id="UP000194137"/>
    </source>
</evidence>
<dbReference type="InterPro" id="IPR038071">
    <property type="entry name" value="UROD/MetE-like_sf"/>
</dbReference>
<dbReference type="Gene3D" id="3.20.20.210">
    <property type="match status" value="1"/>
</dbReference>
<dbReference type="RefSeq" id="WP_086087062.1">
    <property type="nucleotide sequence ID" value="NZ_CP021112.1"/>
</dbReference>
<keyword evidence="2" id="KW-1185">Reference proteome</keyword>
<dbReference type="GO" id="GO:0003871">
    <property type="term" value="F:5-methyltetrahydropteroyltriglutamate-homocysteine S-methyltransferase activity"/>
    <property type="evidence" value="ECO:0007669"/>
    <property type="project" value="InterPro"/>
</dbReference>
<dbReference type="Proteomes" id="UP000194137">
    <property type="component" value="Chromosome"/>
</dbReference>
<dbReference type="PANTHER" id="PTHR43844:SF2">
    <property type="entry name" value="SYNTHASE, VITAMIN-B12 INDEPENDENT, PUTATIVE (AFU_ORTHOLOGUE AFUA_3G12060)-RELATED"/>
    <property type="match status" value="1"/>
</dbReference>
<dbReference type="AlphaFoldDB" id="A0A1W6ZML2"/>
<dbReference type="PANTHER" id="PTHR43844">
    <property type="entry name" value="METHIONINE SYNTHASE"/>
    <property type="match status" value="1"/>
</dbReference>
<dbReference type="KEGG" id="psin:CAK95_05740"/>
<organism evidence="1 2">
    <name type="scientific">Pseudorhodoplanes sinuspersici</name>
    <dbReference type="NCBI Taxonomy" id="1235591"/>
    <lineage>
        <taxon>Bacteria</taxon>
        <taxon>Pseudomonadati</taxon>
        <taxon>Pseudomonadota</taxon>
        <taxon>Alphaproteobacteria</taxon>
        <taxon>Hyphomicrobiales</taxon>
        <taxon>Pseudorhodoplanes</taxon>
    </lineage>
</organism>
<sequence length="378" mass="42066">MRRSTTKILTTHVGSLPGRGEAASAGQLPVSADISAIIAAQQETGLDIVNEGEFTKGGDWLSYIDGRLSGFEVAKDSSPPLIGQGRDREVFGDFYRYAAERGTLFYVTQKAPAVRRNRWVCTGPIAYAGQATLQKELDLYRQSIAGNDLEDYFLTTTAPASLEPYHTNAYYKTTEEFVFALAEAMRAEYEMIANAGFIVQVDDAWLVALWDRIGVKMGLDAFIKYCSLRVAALNHALRNIPEERIRYHLCWGSWHGPHAFDIPLYDIVDVLLRVKAQGYLIEGANARHEHEYHVWENVRLPKGKILIPGVVAHATDTIEHPELVSERIQRYARLVGKENVIAGTDCGFGERTHAQIAWAKLRALVDGAALATQALKFN</sequence>
<dbReference type="InterPro" id="IPR002629">
    <property type="entry name" value="Met_Synth_C/arc"/>
</dbReference>